<dbReference type="Pfam" id="PF00271">
    <property type="entry name" value="Helicase_C"/>
    <property type="match status" value="1"/>
</dbReference>
<sequence length="408" mass="46620">DTKWIELRDLLRSDHFLGAENSGKLIVFTEHKDTLTYLTERITAELGRPEAVVTIHGGVKRHDRRTMQDRFRVDPTVQILVATDAAGEGINLQVANMMVNYDLPWNPNRIEQRFGRIHRIGQKRPCHLWNLVAHKTREGKVFERLFDKIEQQRKVYGDQVYDVLGDQYVNTSLQDLLIRAIREDVDPAHQAFMEEVIDQEIGGQLEDVLRERALVSGLADPTANDKIRDLMERSRTRRLQPWFVEAFFTEALRESGGRITPREEGRFEITRVPASVRSHADPRLGAVHDRYDRVTFNKAHIDRDGADRADLVSPGTPLLSAVVDKVLADHGHTLQSGALLLDSDDPSTEPRLLVYLDHSVTDGRQVHGQRQLVSRRFQYVEIDRHGNTLDPGSEPYIGYGPVPDDLRE</sequence>
<protein>
    <recommendedName>
        <fullName evidence="3">Helicase C-terminal domain-containing protein</fullName>
    </recommendedName>
</protein>
<dbReference type="PANTHER" id="PTHR45766">
    <property type="entry name" value="DNA ANNEALING HELICASE AND ENDONUCLEASE ZRANB3 FAMILY MEMBER"/>
    <property type="match status" value="1"/>
</dbReference>
<proteinExistence type="predicted"/>
<dbReference type="CDD" id="cd18793">
    <property type="entry name" value="SF2_C_SNF"/>
    <property type="match status" value="1"/>
</dbReference>
<accession>A0A382L5D3</accession>
<evidence type="ECO:0000256" key="2">
    <source>
        <dbReference type="SAM" id="MobiDB-lite"/>
    </source>
</evidence>
<dbReference type="GO" id="GO:0016787">
    <property type="term" value="F:hydrolase activity"/>
    <property type="evidence" value="ECO:0007669"/>
    <property type="project" value="UniProtKB-KW"/>
</dbReference>
<name>A0A382L5D3_9ZZZZ</name>
<organism evidence="4">
    <name type="scientific">marine metagenome</name>
    <dbReference type="NCBI Taxonomy" id="408172"/>
    <lineage>
        <taxon>unclassified sequences</taxon>
        <taxon>metagenomes</taxon>
        <taxon>ecological metagenomes</taxon>
    </lineage>
</organism>
<feature type="region of interest" description="Disordered" evidence="2">
    <location>
        <begin position="388"/>
        <end position="408"/>
    </location>
</feature>
<keyword evidence="1" id="KW-0378">Hydrolase</keyword>
<dbReference type="InterPro" id="IPR001650">
    <property type="entry name" value="Helicase_C-like"/>
</dbReference>
<dbReference type="InterPro" id="IPR027417">
    <property type="entry name" value="P-loop_NTPase"/>
</dbReference>
<gene>
    <name evidence="4" type="ORF">METZ01_LOCUS283326</name>
</gene>
<evidence type="ECO:0000313" key="4">
    <source>
        <dbReference type="EMBL" id="SVC30472.1"/>
    </source>
</evidence>
<evidence type="ECO:0000256" key="1">
    <source>
        <dbReference type="ARBA" id="ARBA00022801"/>
    </source>
</evidence>
<reference evidence="4" key="1">
    <citation type="submission" date="2018-05" db="EMBL/GenBank/DDBJ databases">
        <authorList>
            <person name="Lanie J.A."/>
            <person name="Ng W.-L."/>
            <person name="Kazmierczak K.M."/>
            <person name="Andrzejewski T.M."/>
            <person name="Davidsen T.M."/>
            <person name="Wayne K.J."/>
            <person name="Tettelin H."/>
            <person name="Glass J.I."/>
            <person name="Rusch D."/>
            <person name="Podicherti R."/>
            <person name="Tsui H.-C.T."/>
            <person name="Winkler M.E."/>
        </authorList>
    </citation>
    <scope>NUCLEOTIDE SEQUENCE</scope>
</reference>
<dbReference type="EMBL" id="UINC01084126">
    <property type="protein sequence ID" value="SVC30472.1"/>
    <property type="molecule type" value="Genomic_DNA"/>
</dbReference>
<feature type="non-terminal residue" evidence="4">
    <location>
        <position position="1"/>
    </location>
</feature>
<feature type="non-terminal residue" evidence="4">
    <location>
        <position position="408"/>
    </location>
</feature>
<dbReference type="PROSITE" id="PS51194">
    <property type="entry name" value="HELICASE_CTER"/>
    <property type="match status" value="1"/>
</dbReference>
<dbReference type="InterPro" id="IPR049730">
    <property type="entry name" value="SNF2/RAD54-like_C"/>
</dbReference>
<dbReference type="AlphaFoldDB" id="A0A382L5D3"/>
<feature type="domain" description="Helicase C-terminal" evidence="3">
    <location>
        <begin position="9"/>
        <end position="177"/>
    </location>
</feature>
<dbReference type="SUPFAM" id="SSF52540">
    <property type="entry name" value="P-loop containing nucleoside triphosphate hydrolases"/>
    <property type="match status" value="1"/>
</dbReference>
<dbReference type="PANTHER" id="PTHR45766:SF6">
    <property type="entry name" value="SWI_SNF-RELATED MATRIX-ASSOCIATED ACTIN-DEPENDENT REGULATOR OF CHROMATIN SUBFAMILY A-LIKE PROTEIN 1"/>
    <property type="match status" value="1"/>
</dbReference>
<evidence type="ECO:0000259" key="3">
    <source>
        <dbReference type="PROSITE" id="PS51194"/>
    </source>
</evidence>
<dbReference type="SMART" id="SM00490">
    <property type="entry name" value="HELICc"/>
    <property type="match status" value="1"/>
</dbReference>
<dbReference type="Gene3D" id="3.40.50.300">
    <property type="entry name" value="P-loop containing nucleotide triphosphate hydrolases"/>
    <property type="match status" value="1"/>
</dbReference>